<dbReference type="EMBL" id="JBEPLU010000001">
    <property type="protein sequence ID" value="MET3525348.1"/>
    <property type="molecule type" value="Genomic_DNA"/>
</dbReference>
<name>A0ABV2EE97_9CAUL</name>
<evidence type="ECO:0000313" key="2">
    <source>
        <dbReference type="Proteomes" id="UP001549110"/>
    </source>
</evidence>
<gene>
    <name evidence="1" type="ORF">ABID41_000443</name>
</gene>
<evidence type="ECO:0000313" key="1">
    <source>
        <dbReference type="EMBL" id="MET3525348.1"/>
    </source>
</evidence>
<keyword evidence="2" id="KW-1185">Reference proteome</keyword>
<dbReference type="SUPFAM" id="SSF48452">
    <property type="entry name" value="TPR-like"/>
    <property type="match status" value="1"/>
</dbReference>
<proteinExistence type="predicted"/>
<dbReference type="Gene3D" id="1.20.58.320">
    <property type="entry name" value="TPR-like"/>
    <property type="match status" value="1"/>
</dbReference>
<dbReference type="RefSeq" id="WP_331929983.1">
    <property type="nucleotide sequence ID" value="NZ_JBEPLU010000001.1"/>
</dbReference>
<dbReference type="InterPro" id="IPR011990">
    <property type="entry name" value="TPR-like_helical_dom_sf"/>
</dbReference>
<comment type="caution">
    <text evidence="1">The sequence shown here is derived from an EMBL/GenBank/DDBJ whole genome shotgun (WGS) entry which is preliminary data.</text>
</comment>
<reference evidence="1 2" key="1">
    <citation type="submission" date="2024-06" db="EMBL/GenBank/DDBJ databases">
        <title>Genomic Encyclopedia of Type Strains, Phase IV (KMG-IV): sequencing the most valuable type-strain genomes for metagenomic binning, comparative biology and taxonomic classification.</title>
        <authorList>
            <person name="Goeker M."/>
        </authorList>
    </citation>
    <scope>NUCLEOTIDE SEQUENCE [LARGE SCALE GENOMIC DNA]</scope>
    <source>
        <strain evidence="1 2">DSM 17809</strain>
    </source>
</reference>
<protein>
    <submittedName>
        <fullName evidence="1">Uncharacterized protein (DUF924 family)</fullName>
    </submittedName>
</protein>
<sequence>MAATPKDVVGFWTAAGPEKWFKKNPKFDHSIALKFEPVHHAAARGEYDAWMASAEGSLALLILLDQFPRNLYRNSGHAFATDSKARSIARAAVASGQDRAVDPTLRQFFYLPFEHSEEKADQDEAVRLFTILKEESGDGEGLRWAELHRDIIVKFGRFPHRNRCLGRATTPNEQAFLDEGGFAG</sequence>
<dbReference type="InterPro" id="IPR010323">
    <property type="entry name" value="DUF924"/>
</dbReference>
<dbReference type="Pfam" id="PF06041">
    <property type="entry name" value="DUF924"/>
    <property type="match status" value="1"/>
</dbReference>
<dbReference type="Gene3D" id="1.25.40.10">
    <property type="entry name" value="Tetratricopeptide repeat domain"/>
    <property type="match status" value="1"/>
</dbReference>
<accession>A0ABV2EE97</accession>
<organism evidence="1 2">
    <name type="scientific">Phenylobacterium koreense</name>
    <dbReference type="NCBI Taxonomy" id="266125"/>
    <lineage>
        <taxon>Bacteria</taxon>
        <taxon>Pseudomonadati</taxon>
        <taxon>Pseudomonadota</taxon>
        <taxon>Alphaproteobacteria</taxon>
        <taxon>Caulobacterales</taxon>
        <taxon>Caulobacteraceae</taxon>
        <taxon>Phenylobacterium</taxon>
    </lineage>
</organism>
<dbReference type="Proteomes" id="UP001549110">
    <property type="component" value="Unassembled WGS sequence"/>
</dbReference>